<evidence type="ECO:0000313" key="2">
    <source>
        <dbReference type="EMBL" id="QZT35212.1"/>
    </source>
</evidence>
<sequence>MIMSSCLILHRHKNETLIHLIEALMTEAQRVGLSETELLSLVQSSYQQRKGKGES</sequence>
<name>F5L3P5_CALTT</name>
<evidence type="ECO:0000313" key="1">
    <source>
        <dbReference type="EMBL" id="EGL84035.1"/>
    </source>
</evidence>
<dbReference type="KEGG" id="cthu:HUR95_08415"/>
<dbReference type="EMBL" id="CP082237">
    <property type="protein sequence ID" value="QZT35212.1"/>
    <property type="molecule type" value="Genomic_DNA"/>
</dbReference>
<dbReference type="Proteomes" id="UP000825179">
    <property type="component" value="Chromosome"/>
</dbReference>
<dbReference type="RefSeq" id="WP_007502596.1">
    <property type="nucleotide sequence ID" value="NZ_AFCE01000053.1"/>
</dbReference>
<accession>F5L3P5</accession>
<evidence type="ECO:0000313" key="4">
    <source>
        <dbReference type="Proteomes" id="UP000825179"/>
    </source>
</evidence>
<dbReference type="EMBL" id="AFCE01000053">
    <property type="protein sequence ID" value="EGL84035.1"/>
    <property type="molecule type" value="Genomic_DNA"/>
</dbReference>
<gene>
    <name evidence="1" type="ORF">CathTA2_0404</name>
    <name evidence="2" type="ORF">HUR95_08415</name>
</gene>
<protein>
    <submittedName>
        <fullName evidence="1">Uncharacterized protein</fullName>
    </submittedName>
</protein>
<reference evidence="1 3" key="1">
    <citation type="journal article" date="2011" name="J. Bacteriol.">
        <title>Draft genome sequence of the thermoalkaliphilic Caldalkalibacillus thermarum strain TA2.A1.</title>
        <authorList>
            <person name="Kalamorz F."/>
            <person name="Keis S."/>
            <person name="McMillan D.G."/>
            <person name="Olsson K."/>
            <person name="Stanton J.A."/>
            <person name="Stockwell P."/>
            <person name="Black M.A."/>
            <person name="Klingeman D.M."/>
            <person name="Land M.L."/>
            <person name="Han C.S."/>
            <person name="Martin S.L."/>
            <person name="Becher S.A."/>
            <person name="Peddie C.J."/>
            <person name="Morgan H.W."/>
            <person name="Matthies D."/>
            <person name="Preiss L."/>
            <person name="Meier T."/>
            <person name="Brown S.D."/>
            <person name="Cook G.M."/>
        </authorList>
    </citation>
    <scope>NUCLEOTIDE SEQUENCE [LARGE SCALE GENOMIC DNA]</scope>
    <source>
        <strain evidence="1 3">TA2.A1</strain>
    </source>
</reference>
<reference evidence="2 4" key="2">
    <citation type="journal article" date="2020" name="Extremophiles">
        <title>Genomic analysis of Caldalkalibacillus thermarum TA2.A1 reveals aerobic alkaliphilic metabolism and evolutionary hallmarks linking alkaliphilic bacteria and plant life.</title>
        <authorList>
            <person name="de Jong S.I."/>
            <person name="van den Broek M.A."/>
            <person name="Merkel A.Y."/>
            <person name="de la Torre Cortes P."/>
            <person name="Kalamorz F."/>
            <person name="Cook G.M."/>
            <person name="van Loosdrecht M.C.M."/>
            <person name="McMillan D.G.G."/>
        </authorList>
    </citation>
    <scope>NUCLEOTIDE SEQUENCE [LARGE SCALE GENOMIC DNA]</scope>
    <source>
        <strain evidence="2 4">TA2.A1</strain>
    </source>
</reference>
<dbReference type="AlphaFoldDB" id="F5L3P5"/>
<keyword evidence="4" id="KW-1185">Reference proteome</keyword>
<organism evidence="1 3">
    <name type="scientific">Caldalkalibacillus thermarum (strain TA2.A1)</name>
    <dbReference type="NCBI Taxonomy" id="986075"/>
    <lineage>
        <taxon>Bacteria</taxon>
        <taxon>Bacillati</taxon>
        <taxon>Bacillota</taxon>
        <taxon>Bacilli</taxon>
        <taxon>Bacillales</taxon>
        <taxon>Bacillaceae</taxon>
        <taxon>Caldalkalibacillus</taxon>
    </lineage>
</organism>
<reference evidence="2" key="3">
    <citation type="submission" date="2021-08" db="EMBL/GenBank/DDBJ databases">
        <authorList>
            <person name="de Jong S."/>
            <person name="van den Broek M."/>
            <person name="Merkel A."/>
            <person name="de la Torre Cortes P."/>
            <person name="Kalamorz F."/>
            <person name="Cook G."/>
            <person name="van Loosdrecht M."/>
            <person name="McMillan D."/>
        </authorList>
    </citation>
    <scope>NUCLEOTIDE SEQUENCE</scope>
    <source>
        <strain evidence="2">TA2.A1</strain>
    </source>
</reference>
<evidence type="ECO:0000313" key="3">
    <source>
        <dbReference type="Proteomes" id="UP000010716"/>
    </source>
</evidence>
<dbReference type="Proteomes" id="UP000010716">
    <property type="component" value="Unassembled WGS sequence"/>
</dbReference>
<proteinExistence type="predicted"/>